<dbReference type="PANTHER" id="PTHR23048:SF0">
    <property type="entry name" value="CALMODULIN LIKE 3"/>
    <property type="match status" value="1"/>
</dbReference>
<dbReference type="PROSITE" id="PS50222">
    <property type="entry name" value="EF_HAND_2"/>
    <property type="match status" value="2"/>
</dbReference>
<dbReference type="SUPFAM" id="SSF47473">
    <property type="entry name" value="EF-hand"/>
    <property type="match status" value="1"/>
</dbReference>
<evidence type="ECO:0000256" key="2">
    <source>
        <dbReference type="ARBA" id="ARBA00022837"/>
    </source>
</evidence>
<dbReference type="Proteomes" id="UP000267096">
    <property type="component" value="Unassembled WGS sequence"/>
</dbReference>
<dbReference type="Pfam" id="PF13499">
    <property type="entry name" value="EF-hand_7"/>
    <property type="match status" value="1"/>
</dbReference>
<proteinExistence type="predicted"/>
<dbReference type="CDD" id="cd00051">
    <property type="entry name" value="EFh"/>
    <property type="match status" value="1"/>
</dbReference>
<protein>
    <submittedName>
        <fullName evidence="6">Uncharacterized calcium-binding protein (inferred by orthology to a C. elegans protein)</fullName>
    </submittedName>
</protein>
<dbReference type="InterPro" id="IPR018247">
    <property type="entry name" value="EF_Hand_1_Ca_BS"/>
</dbReference>
<dbReference type="GO" id="GO:0016460">
    <property type="term" value="C:myosin II complex"/>
    <property type="evidence" value="ECO:0007669"/>
    <property type="project" value="TreeGrafter"/>
</dbReference>
<dbReference type="WBParaSite" id="ASIM_0001544301-mRNA-1">
    <property type="protein sequence ID" value="ASIM_0001544301-mRNA-1"/>
    <property type="gene ID" value="ASIM_0001544301"/>
</dbReference>
<organism evidence="6">
    <name type="scientific">Anisakis simplex</name>
    <name type="common">Herring worm</name>
    <dbReference type="NCBI Taxonomy" id="6269"/>
    <lineage>
        <taxon>Eukaryota</taxon>
        <taxon>Metazoa</taxon>
        <taxon>Ecdysozoa</taxon>
        <taxon>Nematoda</taxon>
        <taxon>Chromadorea</taxon>
        <taxon>Rhabditida</taxon>
        <taxon>Spirurina</taxon>
        <taxon>Ascaridomorpha</taxon>
        <taxon>Ascaridoidea</taxon>
        <taxon>Anisakidae</taxon>
        <taxon>Anisakis</taxon>
        <taxon>Anisakis simplex complex</taxon>
    </lineage>
</organism>
<evidence type="ECO:0000256" key="1">
    <source>
        <dbReference type="ARBA" id="ARBA00022737"/>
    </source>
</evidence>
<dbReference type="GO" id="GO:0005509">
    <property type="term" value="F:calcium ion binding"/>
    <property type="evidence" value="ECO:0007669"/>
    <property type="project" value="InterPro"/>
</dbReference>
<sequence>MSDKDQVFWDAVMDHNKGGGCEKRIFKRFKKRSKPINVEHLAETFGVDKKEIEQVIPTRPFKHMSNYETYPCTMAEFLYKWGAYIWDALVSALLHSKSSVDVFIILCENRNVLLLFLCDEPAKCNSTSWFISFKLLPKFIIDYDEVAEVSINRVSLQVYSLFMKIDDDRSGSITAPEIAHVLSNFGCDVSPKIVQAVMRSSDKNGDGEITFEEFLAVALSKSKLKKYKDSMPHVTKMLEERNEQYLSTESLQDVWSQSVGVKISEHEANALLAQANPSNESQVTNHHFIRMWQNI</sequence>
<dbReference type="EMBL" id="UYRR01031964">
    <property type="protein sequence ID" value="VDK53528.1"/>
    <property type="molecule type" value="Genomic_DNA"/>
</dbReference>
<feature type="domain" description="EF-hand" evidence="3">
    <location>
        <begin position="189"/>
        <end position="224"/>
    </location>
</feature>
<dbReference type="InterPro" id="IPR011992">
    <property type="entry name" value="EF-hand-dom_pair"/>
</dbReference>
<dbReference type="InterPro" id="IPR050230">
    <property type="entry name" value="CALM/Myosin/TropC-like"/>
</dbReference>
<dbReference type="FunFam" id="1.10.238.10:FF:000178">
    <property type="entry name" value="Calmodulin-2 A"/>
    <property type="match status" value="1"/>
</dbReference>
<dbReference type="PANTHER" id="PTHR23048">
    <property type="entry name" value="MYOSIN LIGHT CHAIN 1, 3"/>
    <property type="match status" value="1"/>
</dbReference>
<dbReference type="Gene3D" id="1.10.238.10">
    <property type="entry name" value="EF-hand"/>
    <property type="match status" value="1"/>
</dbReference>
<evidence type="ECO:0000313" key="5">
    <source>
        <dbReference type="Proteomes" id="UP000267096"/>
    </source>
</evidence>
<accession>A0A0M3K3A5</accession>
<reference evidence="6" key="1">
    <citation type="submission" date="2017-02" db="UniProtKB">
        <authorList>
            <consortium name="WormBaseParasite"/>
        </authorList>
    </citation>
    <scope>IDENTIFICATION</scope>
</reference>
<feature type="domain" description="EF-hand" evidence="3">
    <location>
        <begin position="153"/>
        <end position="188"/>
    </location>
</feature>
<dbReference type="InterPro" id="IPR002048">
    <property type="entry name" value="EF_hand_dom"/>
</dbReference>
<dbReference type="PROSITE" id="PS00018">
    <property type="entry name" value="EF_HAND_1"/>
    <property type="match status" value="2"/>
</dbReference>
<reference evidence="4 5" key="2">
    <citation type="submission" date="2018-11" db="EMBL/GenBank/DDBJ databases">
        <authorList>
            <consortium name="Pathogen Informatics"/>
        </authorList>
    </citation>
    <scope>NUCLEOTIDE SEQUENCE [LARGE SCALE GENOMIC DNA]</scope>
</reference>
<evidence type="ECO:0000313" key="6">
    <source>
        <dbReference type="WBParaSite" id="ASIM_0001544301-mRNA-1"/>
    </source>
</evidence>
<name>A0A0M3K3A5_ANISI</name>
<keyword evidence="5" id="KW-1185">Reference proteome</keyword>
<dbReference type="AlphaFoldDB" id="A0A0M3K3A5"/>
<evidence type="ECO:0000313" key="4">
    <source>
        <dbReference type="EMBL" id="VDK53528.1"/>
    </source>
</evidence>
<dbReference type="OrthoDB" id="26525at2759"/>
<keyword evidence="2" id="KW-0106">Calcium</keyword>
<keyword evidence="1" id="KW-0677">Repeat</keyword>
<evidence type="ECO:0000259" key="3">
    <source>
        <dbReference type="PROSITE" id="PS50222"/>
    </source>
</evidence>
<gene>
    <name evidence="4" type="ORF">ASIM_LOCUS14852</name>
</gene>
<dbReference type="SMART" id="SM00054">
    <property type="entry name" value="EFh"/>
    <property type="match status" value="2"/>
</dbReference>